<evidence type="ECO:0000256" key="6">
    <source>
        <dbReference type="ARBA" id="ARBA00022989"/>
    </source>
</evidence>
<evidence type="ECO:0000256" key="8">
    <source>
        <dbReference type="SAM" id="Phobius"/>
    </source>
</evidence>
<dbReference type="RefSeq" id="WP_049665104.1">
    <property type="nucleotide sequence ID" value="NZ_LFXJ01000005.1"/>
</dbReference>
<dbReference type="PIRSF" id="PIRSF004925">
    <property type="entry name" value="HcaT"/>
    <property type="match status" value="1"/>
</dbReference>
<gene>
    <name evidence="10" type="ORF">ACZ11_07905</name>
</gene>
<feature type="transmembrane region" description="Helical" evidence="8">
    <location>
        <begin position="238"/>
        <end position="256"/>
    </location>
</feature>
<dbReference type="GO" id="GO:0015528">
    <property type="term" value="F:lactose:proton symporter activity"/>
    <property type="evidence" value="ECO:0007669"/>
    <property type="project" value="TreeGrafter"/>
</dbReference>
<keyword evidence="7 8" id="KW-0472">Membrane</keyword>
<protein>
    <submittedName>
        <fullName evidence="10">3-phosphoglycerate kinase</fullName>
    </submittedName>
</protein>
<feature type="transmembrane region" description="Helical" evidence="8">
    <location>
        <begin position="300"/>
        <end position="318"/>
    </location>
</feature>
<dbReference type="GeneID" id="96598187"/>
<dbReference type="InterPro" id="IPR036259">
    <property type="entry name" value="MFS_trans_sf"/>
</dbReference>
<dbReference type="Pfam" id="PF12832">
    <property type="entry name" value="MFS_1_like"/>
    <property type="match status" value="1"/>
</dbReference>
<feature type="transmembrane region" description="Helical" evidence="8">
    <location>
        <begin position="134"/>
        <end position="151"/>
    </location>
</feature>
<dbReference type="InterPro" id="IPR024989">
    <property type="entry name" value="MFS_assoc_dom"/>
</dbReference>
<dbReference type="SUPFAM" id="SSF103473">
    <property type="entry name" value="MFS general substrate transporter"/>
    <property type="match status" value="1"/>
</dbReference>
<dbReference type="PANTHER" id="PTHR23522:SF10">
    <property type="entry name" value="3-PHENYLPROPIONIC ACID TRANSPORTER-RELATED"/>
    <property type="match status" value="1"/>
</dbReference>
<organism evidence="10 11">
    <name type="scientific">Lysinibacillus xylanilyticus</name>
    <dbReference type="NCBI Taxonomy" id="582475"/>
    <lineage>
        <taxon>Bacteria</taxon>
        <taxon>Bacillati</taxon>
        <taxon>Bacillota</taxon>
        <taxon>Bacilli</taxon>
        <taxon>Bacillales</taxon>
        <taxon>Bacillaceae</taxon>
        <taxon>Lysinibacillus</taxon>
    </lineage>
</organism>
<dbReference type="AlphaFoldDB" id="A0A0K9FCA0"/>
<keyword evidence="2" id="KW-0813">Transport</keyword>
<proteinExistence type="predicted"/>
<evidence type="ECO:0000256" key="1">
    <source>
        <dbReference type="ARBA" id="ARBA00004429"/>
    </source>
</evidence>
<keyword evidence="6 8" id="KW-1133">Transmembrane helix</keyword>
<feature type="transmembrane region" description="Helical" evidence="8">
    <location>
        <begin position="12"/>
        <end position="30"/>
    </location>
</feature>
<dbReference type="NCBIfam" id="NF037955">
    <property type="entry name" value="mfs"/>
    <property type="match status" value="1"/>
</dbReference>
<feature type="transmembrane region" description="Helical" evidence="8">
    <location>
        <begin position="71"/>
        <end position="89"/>
    </location>
</feature>
<keyword evidence="5 8" id="KW-0812">Transmembrane</keyword>
<dbReference type="InterPro" id="IPR026032">
    <property type="entry name" value="HcaT-like"/>
</dbReference>
<sequence>MNNQRWLSQNFFAFFFTWGIFLPYWTGWLVDAKHLTVSQASIVMGCGLLARATSNLFFFPTLAKYVNNKRLVSILAIGALITTLLYILSTSFISLLIVTLLFSVFYPALLPAVESSAATLVQHGNVHYGKSRSFGSVGFVIAVLIISMLTGAFGNDIIFWSMVVGLIGMLLMQQMATPKELLVVPTKEQRAKSLSMKTLWTIKGFPIVLLVVILLQGAHASYYSYGYIYLGDLHVDPFYMGMIINIAVMCEILYFMKADTLFKKWRSSSLLLLAASGSSLRWLLIYLFPNVWVFIASQTLHALSFALAHFAFISYLTKTLPKEQIPNAQGLYSALAMGLSTAVLTFLGGYLYEISPGLSFAAMLICTVPAIGILLATRNKYQY</sequence>
<keyword evidence="10" id="KW-0808">Transferase</keyword>
<evidence type="ECO:0000256" key="3">
    <source>
        <dbReference type="ARBA" id="ARBA00022475"/>
    </source>
</evidence>
<name>A0A0K9FCA0_9BACI</name>
<feature type="transmembrane region" description="Helical" evidence="8">
    <location>
        <begin position="157"/>
        <end position="177"/>
    </location>
</feature>
<keyword evidence="3" id="KW-1003">Cell membrane</keyword>
<feature type="transmembrane region" description="Helical" evidence="8">
    <location>
        <begin position="358"/>
        <end position="377"/>
    </location>
</feature>
<evidence type="ECO:0000313" key="11">
    <source>
        <dbReference type="Proteomes" id="UP000037326"/>
    </source>
</evidence>
<dbReference type="Proteomes" id="UP000037326">
    <property type="component" value="Unassembled WGS sequence"/>
</dbReference>
<dbReference type="GO" id="GO:0030395">
    <property type="term" value="F:lactose binding"/>
    <property type="evidence" value="ECO:0007669"/>
    <property type="project" value="TreeGrafter"/>
</dbReference>
<evidence type="ECO:0000259" key="9">
    <source>
        <dbReference type="Pfam" id="PF12832"/>
    </source>
</evidence>
<accession>A0A0K9FCA0</accession>
<feature type="transmembrane region" description="Helical" evidence="8">
    <location>
        <begin position="95"/>
        <end position="113"/>
    </location>
</feature>
<feature type="transmembrane region" description="Helical" evidence="8">
    <location>
        <begin position="198"/>
        <end position="218"/>
    </location>
</feature>
<dbReference type="PANTHER" id="PTHR23522">
    <property type="entry name" value="BLL5896 PROTEIN"/>
    <property type="match status" value="1"/>
</dbReference>
<dbReference type="Gene3D" id="1.20.1250.20">
    <property type="entry name" value="MFS general substrate transporter like domains"/>
    <property type="match status" value="2"/>
</dbReference>
<feature type="transmembrane region" description="Helical" evidence="8">
    <location>
        <begin position="268"/>
        <end position="288"/>
    </location>
</feature>
<dbReference type="OrthoDB" id="9150135at2"/>
<evidence type="ECO:0000256" key="2">
    <source>
        <dbReference type="ARBA" id="ARBA00022448"/>
    </source>
</evidence>
<evidence type="ECO:0000313" key="10">
    <source>
        <dbReference type="EMBL" id="KMY32075.1"/>
    </source>
</evidence>
<dbReference type="GO" id="GO:0016301">
    <property type="term" value="F:kinase activity"/>
    <property type="evidence" value="ECO:0007669"/>
    <property type="project" value="UniProtKB-KW"/>
</dbReference>
<feature type="domain" description="Major facilitator superfamily associated" evidence="9">
    <location>
        <begin position="6"/>
        <end position="360"/>
    </location>
</feature>
<reference evidence="11" key="1">
    <citation type="submission" date="2015-07" db="EMBL/GenBank/DDBJ databases">
        <authorList>
            <consortium name="Consortium for Microbial Forensics and Genomics (microFORGE)"/>
            <person name="Knight B.M."/>
            <person name="Roberts D.P."/>
            <person name="Lin D."/>
            <person name="Hari K."/>
            <person name="Fletcher J."/>
            <person name="Melcher U."/>
            <person name="Blagden T."/>
            <person name="Winegar R.A."/>
        </authorList>
    </citation>
    <scope>NUCLEOTIDE SEQUENCE [LARGE SCALE GENOMIC DNA]</scope>
    <source>
        <strain evidence="11">DSM 23493</strain>
    </source>
</reference>
<keyword evidence="10" id="KW-0418">Kinase</keyword>
<comment type="subcellular location">
    <subcellularLocation>
        <location evidence="1">Cell inner membrane</location>
        <topology evidence="1">Multi-pass membrane protein</topology>
    </subcellularLocation>
</comment>
<dbReference type="GO" id="GO:0005886">
    <property type="term" value="C:plasma membrane"/>
    <property type="evidence" value="ECO:0007669"/>
    <property type="project" value="UniProtKB-SubCell"/>
</dbReference>
<feature type="transmembrane region" description="Helical" evidence="8">
    <location>
        <begin position="330"/>
        <end position="352"/>
    </location>
</feature>
<dbReference type="PATRIC" id="fig|582475.4.peg.1104"/>
<evidence type="ECO:0000256" key="4">
    <source>
        <dbReference type="ARBA" id="ARBA00022519"/>
    </source>
</evidence>
<comment type="caution">
    <text evidence="10">The sequence shown here is derived from an EMBL/GenBank/DDBJ whole genome shotgun (WGS) entry which is preliminary data.</text>
</comment>
<evidence type="ECO:0000256" key="7">
    <source>
        <dbReference type="ARBA" id="ARBA00023136"/>
    </source>
</evidence>
<dbReference type="EMBL" id="LFXJ01000005">
    <property type="protein sequence ID" value="KMY32075.1"/>
    <property type="molecule type" value="Genomic_DNA"/>
</dbReference>
<evidence type="ECO:0000256" key="5">
    <source>
        <dbReference type="ARBA" id="ARBA00022692"/>
    </source>
</evidence>
<keyword evidence="4" id="KW-0997">Cell inner membrane</keyword>
<feature type="transmembrane region" description="Helical" evidence="8">
    <location>
        <begin position="36"/>
        <end position="59"/>
    </location>
</feature>